<protein>
    <submittedName>
        <fullName evidence="1">Uncharacterized protein</fullName>
    </submittedName>
</protein>
<name>A0ABP8Z399_9MICO</name>
<dbReference type="RefSeq" id="WP_345480610.1">
    <property type="nucleotide sequence ID" value="NZ_BAABLP010000003.1"/>
</dbReference>
<accession>A0ABP8Z399</accession>
<dbReference type="EMBL" id="BAABLP010000003">
    <property type="protein sequence ID" value="GAA4745341.1"/>
    <property type="molecule type" value="Genomic_DNA"/>
</dbReference>
<evidence type="ECO:0000313" key="2">
    <source>
        <dbReference type="Proteomes" id="UP001500121"/>
    </source>
</evidence>
<organism evidence="1 2">
    <name type="scientific">Amnibacterium soli</name>
    <dbReference type="NCBI Taxonomy" id="1282736"/>
    <lineage>
        <taxon>Bacteria</taxon>
        <taxon>Bacillati</taxon>
        <taxon>Actinomycetota</taxon>
        <taxon>Actinomycetes</taxon>
        <taxon>Micrococcales</taxon>
        <taxon>Microbacteriaceae</taxon>
        <taxon>Amnibacterium</taxon>
    </lineage>
</organism>
<sequence length="123" mass="13046">MRPDITPRQGRRSALTASGFTAYWDAACSSRGLTMLVAEIAIPETAQSPAARSGREFLAATALTPAELDEVLSEIALLSMDDAGEPRWQVQQLGPRTAAAVAGGSWSTVHAARSFFLARAVRS</sequence>
<evidence type="ECO:0000313" key="1">
    <source>
        <dbReference type="EMBL" id="GAA4745341.1"/>
    </source>
</evidence>
<proteinExistence type="predicted"/>
<keyword evidence="2" id="KW-1185">Reference proteome</keyword>
<reference evidence="2" key="1">
    <citation type="journal article" date="2019" name="Int. J. Syst. Evol. Microbiol.">
        <title>The Global Catalogue of Microorganisms (GCM) 10K type strain sequencing project: providing services to taxonomists for standard genome sequencing and annotation.</title>
        <authorList>
            <consortium name="The Broad Institute Genomics Platform"/>
            <consortium name="The Broad Institute Genome Sequencing Center for Infectious Disease"/>
            <person name="Wu L."/>
            <person name="Ma J."/>
        </authorList>
    </citation>
    <scope>NUCLEOTIDE SEQUENCE [LARGE SCALE GENOMIC DNA]</scope>
    <source>
        <strain evidence="2">JCM 19015</strain>
    </source>
</reference>
<dbReference type="Proteomes" id="UP001500121">
    <property type="component" value="Unassembled WGS sequence"/>
</dbReference>
<gene>
    <name evidence="1" type="ORF">GCM10025783_16300</name>
</gene>
<comment type="caution">
    <text evidence="1">The sequence shown here is derived from an EMBL/GenBank/DDBJ whole genome shotgun (WGS) entry which is preliminary data.</text>
</comment>